<accession>A0A7J0DFL0</accession>
<name>A0A7J0DFL0_9ERIC</name>
<proteinExistence type="predicted"/>
<protein>
    <submittedName>
        <fullName evidence="2">Uncharacterized protein</fullName>
    </submittedName>
</protein>
<dbReference type="Proteomes" id="UP000585474">
    <property type="component" value="Unassembled WGS sequence"/>
</dbReference>
<feature type="compositionally biased region" description="Pro residues" evidence="1">
    <location>
        <begin position="32"/>
        <end position="48"/>
    </location>
</feature>
<sequence length="72" mass="7583">MARAMTMRAAVTAAGPRALRGLFSTLSSSLPFTPPPTSEANRPPPPEPSTNLFVSGTTPLLRAPCNLKVYSL</sequence>
<keyword evidence="3" id="KW-1185">Reference proteome</keyword>
<evidence type="ECO:0000313" key="3">
    <source>
        <dbReference type="Proteomes" id="UP000585474"/>
    </source>
</evidence>
<dbReference type="EMBL" id="BJWL01000188">
    <property type="protein sequence ID" value="GFS33418.1"/>
    <property type="molecule type" value="Genomic_DNA"/>
</dbReference>
<evidence type="ECO:0000313" key="2">
    <source>
        <dbReference type="EMBL" id="GFS33418.1"/>
    </source>
</evidence>
<reference evidence="3" key="1">
    <citation type="submission" date="2019-07" db="EMBL/GenBank/DDBJ databases">
        <title>De Novo Assembly of kiwifruit Actinidia rufa.</title>
        <authorList>
            <person name="Sugita-Konishi S."/>
            <person name="Sato K."/>
            <person name="Mori E."/>
            <person name="Abe Y."/>
            <person name="Kisaki G."/>
            <person name="Hamano K."/>
            <person name="Suezawa K."/>
            <person name="Otani M."/>
            <person name="Fukuda T."/>
            <person name="Manabe T."/>
            <person name="Gomi K."/>
            <person name="Tabuchi M."/>
            <person name="Akimitsu K."/>
            <person name="Kataoka I."/>
        </authorList>
    </citation>
    <scope>NUCLEOTIDE SEQUENCE [LARGE SCALE GENOMIC DNA]</scope>
    <source>
        <strain evidence="3">cv. Fuchu</strain>
    </source>
</reference>
<dbReference type="AlphaFoldDB" id="A0A7J0DFL0"/>
<organism evidence="2 3">
    <name type="scientific">Actinidia rufa</name>
    <dbReference type="NCBI Taxonomy" id="165716"/>
    <lineage>
        <taxon>Eukaryota</taxon>
        <taxon>Viridiplantae</taxon>
        <taxon>Streptophyta</taxon>
        <taxon>Embryophyta</taxon>
        <taxon>Tracheophyta</taxon>
        <taxon>Spermatophyta</taxon>
        <taxon>Magnoliopsida</taxon>
        <taxon>eudicotyledons</taxon>
        <taxon>Gunneridae</taxon>
        <taxon>Pentapetalae</taxon>
        <taxon>asterids</taxon>
        <taxon>Ericales</taxon>
        <taxon>Actinidiaceae</taxon>
        <taxon>Actinidia</taxon>
    </lineage>
</organism>
<comment type="caution">
    <text evidence="2">The sequence shown here is derived from an EMBL/GenBank/DDBJ whole genome shotgun (WGS) entry which is preliminary data.</text>
</comment>
<evidence type="ECO:0000256" key="1">
    <source>
        <dbReference type="SAM" id="MobiDB-lite"/>
    </source>
</evidence>
<gene>
    <name evidence="2" type="ORF">Acr_00g0028320</name>
</gene>
<feature type="region of interest" description="Disordered" evidence="1">
    <location>
        <begin position="26"/>
        <end position="55"/>
    </location>
</feature>